<organism evidence="1 2">
    <name type="scientific">Planctomicrobium piriforme</name>
    <dbReference type="NCBI Taxonomy" id="1576369"/>
    <lineage>
        <taxon>Bacteria</taxon>
        <taxon>Pseudomonadati</taxon>
        <taxon>Planctomycetota</taxon>
        <taxon>Planctomycetia</taxon>
        <taxon>Planctomycetales</taxon>
        <taxon>Planctomycetaceae</taxon>
        <taxon>Planctomicrobium</taxon>
    </lineage>
</organism>
<evidence type="ECO:0000313" key="2">
    <source>
        <dbReference type="Proteomes" id="UP000199518"/>
    </source>
</evidence>
<evidence type="ECO:0000313" key="1">
    <source>
        <dbReference type="EMBL" id="SFJ27449.1"/>
    </source>
</evidence>
<dbReference type="EMBL" id="FOQD01000017">
    <property type="protein sequence ID" value="SFJ27449.1"/>
    <property type="molecule type" value="Genomic_DNA"/>
</dbReference>
<protein>
    <submittedName>
        <fullName evidence="1">Uncharacterized protein</fullName>
    </submittedName>
</protein>
<accession>A0A1I3Q150</accession>
<gene>
    <name evidence="1" type="ORF">SAMN05421753_117105</name>
</gene>
<reference evidence="2" key="1">
    <citation type="submission" date="2016-10" db="EMBL/GenBank/DDBJ databases">
        <authorList>
            <person name="Varghese N."/>
            <person name="Submissions S."/>
        </authorList>
    </citation>
    <scope>NUCLEOTIDE SEQUENCE [LARGE SCALE GENOMIC DNA]</scope>
    <source>
        <strain evidence="2">DSM 26348</strain>
    </source>
</reference>
<dbReference type="AlphaFoldDB" id="A0A1I3Q150"/>
<sequence length="99" mass="11060">MVSSRNPIAPFVAAPQFRSGMIVLTAQERQQQLLQQQQKQQIDTLLRDSGPELVSKLLQAEMGTTSSVVVRDTEGRSFRMTVKPLEVVGDRLEIVPPKK</sequence>
<proteinExistence type="predicted"/>
<keyword evidence="2" id="KW-1185">Reference proteome</keyword>
<dbReference type="Proteomes" id="UP000199518">
    <property type="component" value="Unassembled WGS sequence"/>
</dbReference>
<name>A0A1I3Q150_9PLAN</name>
<dbReference type="STRING" id="1576369.SAMN05421753_117105"/>
<dbReference type="RefSeq" id="WP_139228614.1">
    <property type="nucleotide sequence ID" value="NZ_FOQD01000017.1"/>
</dbReference>